<comment type="caution">
    <text evidence="6">Lacks conserved residue(s) required for the propagation of feature annotation.</text>
</comment>
<proteinExistence type="inferred from homology"/>
<dbReference type="EMBL" id="JOTP01000016">
    <property type="protein sequence ID" value="KEP25833.1"/>
    <property type="molecule type" value="Genomic_DNA"/>
</dbReference>
<dbReference type="PANTHER" id="PTHR48105">
    <property type="entry name" value="THIOREDOXIN REDUCTASE 1-RELATED-RELATED"/>
    <property type="match status" value="1"/>
</dbReference>
<dbReference type="InterPro" id="IPR023753">
    <property type="entry name" value="FAD/NAD-binding_dom"/>
</dbReference>
<evidence type="ECO:0000256" key="5">
    <source>
        <dbReference type="ARBA" id="ARBA00023002"/>
    </source>
</evidence>
<organism evidence="8 9">
    <name type="scientific">Bacillus zhangzhouensis</name>
    <dbReference type="NCBI Taxonomy" id="1178540"/>
    <lineage>
        <taxon>Bacteria</taxon>
        <taxon>Bacillati</taxon>
        <taxon>Bacillota</taxon>
        <taxon>Bacilli</taxon>
        <taxon>Bacillales</taxon>
        <taxon>Bacillaceae</taxon>
        <taxon>Bacillus</taxon>
    </lineage>
</organism>
<keyword evidence="2 6" id="KW-0285">Flavoprotein</keyword>
<name>A0A081L9A7_9BACI</name>
<feature type="binding site" evidence="6">
    <location>
        <position position="45"/>
    </location>
    <ligand>
        <name>FAD</name>
        <dbReference type="ChEBI" id="CHEBI:57692"/>
    </ligand>
</feature>
<dbReference type="GO" id="GO:0050661">
    <property type="term" value="F:NADP binding"/>
    <property type="evidence" value="ECO:0007669"/>
    <property type="project" value="UniProtKB-UniRule"/>
</dbReference>
<feature type="binding site" evidence="6">
    <location>
        <position position="49"/>
    </location>
    <ligand>
        <name>FAD</name>
        <dbReference type="ChEBI" id="CHEBI:57692"/>
    </ligand>
</feature>
<evidence type="ECO:0000256" key="3">
    <source>
        <dbReference type="ARBA" id="ARBA00022827"/>
    </source>
</evidence>
<dbReference type="Gene3D" id="3.50.50.60">
    <property type="entry name" value="FAD/NAD(P)-binding domain"/>
    <property type="match status" value="2"/>
</dbReference>
<evidence type="ECO:0000313" key="8">
    <source>
        <dbReference type="EMBL" id="KEP25833.1"/>
    </source>
</evidence>
<dbReference type="InterPro" id="IPR036188">
    <property type="entry name" value="FAD/NAD-bd_sf"/>
</dbReference>
<dbReference type="InterPro" id="IPR022890">
    <property type="entry name" value="Fd--NADP_Rdtase_type_2"/>
</dbReference>
<comment type="subunit">
    <text evidence="1 6">Homodimer.</text>
</comment>
<dbReference type="EC" id="1.18.1.2" evidence="6"/>
<keyword evidence="5 6" id="KW-0560">Oxidoreductase</keyword>
<accession>A0A081L9A7</accession>
<keyword evidence="3 6" id="KW-0274">FAD</keyword>
<comment type="caution">
    <text evidence="8">The sequence shown here is derived from an EMBL/GenBank/DDBJ whole genome shotgun (WGS) entry which is preliminary data.</text>
</comment>
<dbReference type="PRINTS" id="PR00368">
    <property type="entry name" value="FADPNR"/>
</dbReference>
<dbReference type="AlphaFoldDB" id="A0A081L9A7"/>
<comment type="similarity">
    <text evidence="6">Belongs to the ferredoxin--NADP reductase type 2 family.</text>
</comment>
<dbReference type="Pfam" id="PF07992">
    <property type="entry name" value="Pyr_redox_2"/>
    <property type="match status" value="1"/>
</dbReference>
<dbReference type="OrthoDB" id="9806179at2"/>
<dbReference type="SUPFAM" id="SSF51905">
    <property type="entry name" value="FAD/NAD(P)-binding domain"/>
    <property type="match status" value="1"/>
</dbReference>
<keyword evidence="9" id="KW-1185">Reference proteome</keyword>
<evidence type="ECO:0000256" key="2">
    <source>
        <dbReference type="ARBA" id="ARBA00022630"/>
    </source>
</evidence>
<comment type="cofactor">
    <cofactor evidence="6">
        <name>FAD</name>
        <dbReference type="ChEBI" id="CHEBI:57692"/>
    </cofactor>
    <text evidence="6">Binds 1 FAD per subunit.</text>
</comment>
<dbReference type="RefSeq" id="WP_034323116.1">
    <property type="nucleotide sequence ID" value="NZ_JOTP01000016.1"/>
</dbReference>
<evidence type="ECO:0000256" key="1">
    <source>
        <dbReference type="ARBA" id="ARBA00011738"/>
    </source>
</evidence>
<evidence type="ECO:0000256" key="6">
    <source>
        <dbReference type="HAMAP-Rule" id="MF_01685"/>
    </source>
</evidence>
<protein>
    <recommendedName>
        <fullName evidence="6">Ferredoxin--NADP reductase</fullName>
        <shortName evidence="6">FNR</shortName>
        <shortName evidence="6">Fd-NADP(+) reductase</shortName>
        <ecNumber evidence="6">1.18.1.2</ecNumber>
    </recommendedName>
</protein>
<dbReference type="PRINTS" id="PR00469">
    <property type="entry name" value="PNDRDTASEII"/>
</dbReference>
<keyword evidence="4 6" id="KW-0521">NADP</keyword>
<feature type="binding site" evidence="6">
    <location>
        <position position="287"/>
    </location>
    <ligand>
        <name>FAD</name>
        <dbReference type="ChEBI" id="CHEBI:57692"/>
    </ligand>
</feature>
<feature type="domain" description="FAD/NAD(P)-binding" evidence="7">
    <location>
        <begin position="8"/>
        <end position="292"/>
    </location>
</feature>
<feature type="binding site" evidence="6">
    <location>
        <position position="37"/>
    </location>
    <ligand>
        <name>FAD</name>
        <dbReference type="ChEBI" id="CHEBI:57692"/>
    </ligand>
</feature>
<dbReference type="InterPro" id="IPR050097">
    <property type="entry name" value="Ferredoxin-NADP_redctase_2"/>
</dbReference>
<reference evidence="8 9" key="1">
    <citation type="submission" date="2012-09" db="EMBL/GenBank/DDBJ databases">
        <title>Genome Sequence of Bacillus sp. DW5-4.</title>
        <authorList>
            <person name="Lai Q."/>
            <person name="Liu Y."/>
            <person name="Shao Z."/>
        </authorList>
    </citation>
    <scope>NUCLEOTIDE SEQUENCE [LARGE SCALE GENOMIC DNA]</scope>
    <source>
        <strain evidence="8 9">DW5-4</strain>
    </source>
</reference>
<dbReference type="HAMAP" id="MF_01685">
    <property type="entry name" value="FENR2"/>
    <property type="match status" value="1"/>
</dbReference>
<sequence>MTEQLELFDVTIIGGGPAGMYTAFYSGMRDLKTKVLEYNETLGGKVLLYPEKVIWDVGGLVPTRGEQLIKQLEQQAKTFEPVIALNQKITDFHRLEDGNILITSENGDRHLTKTLILAMGHGIPVQRKLEVENADRYEVTNLYYTVQELKTFAGKRVVISGGGDSAVDWANALVPIAKSVTVIHRRDMFGGHEKNVANMKASSARILTPHELTDLHGNGKEIEAVTVQHLETGEKERIETDAVIVNHGMKGDLSVLAEWGLKQGEWGLIEVNEQMETNLPGVYAVGDLCTHKSKVRLIAGTFVDGVNALNSAKLYIEPDAEKVAYVSSHNERFKEKNKELLAAGADR</sequence>
<feature type="binding site" evidence="6">
    <location>
        <position position="328"/>
    </location>
    <ligand>
        <name>FAD</name>
        <dbReference type="ChEBI" id="CHEBI:57692"/>
    </ligand>
</feature>
<dbReference type="GO" id="GO:0050660">
    <property type="term" value="F:flavin adenine dinucleotide binding"/>
    <property type="evidence" value="ECO:0007669"/>
    <property type="project" value="UniProtKB-UniRule"/>
</dbReference>
<evidence type="ECO:0000259" key="7">
    <source>
        <dbReference type="Pfam" id="PF07992"/>
    </source>
</evidence>
<gene>
    <name evidence="8" type="ORF">BA70_05625</name>
</gene>
<dbReference type="eggNOG" id="COG0492">
    <property type="taxonomic scope" value="Bacteria"/>
</dbReference>
<evidence type="ECO:0000256" key="4">
    <source>
        <dbReference type="ARBA" id="ARBA00022857"/>
    </source>
</evidence>
<dbReference type="Proteomes" id="UP000028091">
    <property type="component" value="Unassembled WGS sequence"/>
</dbReference>
<dbReference type="GO" id="GO:0004324">
    <property type="term" value="F:ferredoxin-NADP+ reductase activity"/>
    <property type="evidence" value="ECO:0007669"/>
    <property type="project" value="UniProtKB-UniRule"/>
</dbReference>
<evidence type="ECO:0000313" key="9">
    <source>
        <dbReference type="Proteomes" id="UP000028091"/>
    </source>
</evidence>
<comment type="catalytic activity">
    <reaction evidence="6">
        <text>2 reduced [2Fe-2S]-[ferredoxin] + NADP(+) + H(+) = 2 oxidized [2Fe-2S]-[ferredoxin] + NADPH</text>
        <dbReference type="Rhea" id="RHEA:20125"/>
        <dbReference type="Rhea" id="RHEA-COMP:10000"/>
        <dbReference type="Rhea" id="RHEA-COMP:10001"/>
        <dbReference type="ChEBI" id="CHEBI:15378"/>
        <dbReference type="ChEBI" id="CHEBI:33737"/>
        <dbReference type="ChEBI" id="CHEBI:33738"/>
        <dbReference type="ChEBI" id="CHEBI:57783"/>
        <dbReference type="ChEBI" id="CHEBI:58349"/>
        <dbReference type="EC" id="1.18.1.2"/>
    </reaction>
</comment>
<feature type="binding site" evidence="6">
    <location>
        <position position="89"/>
    </location>
    <ligand>
        <name>FAD</name>
        <dbReference type="ChEBI" id="CHEBI:57692"/>
    </ligand>
</feature>